<protein>
    <recommendedName>
        <fullName evidence="4">Cytochrome c domain-containing protein</fullName>
    </recommendedName>
</protein>
<dbReference type="GO" id="GO:0009055">
    <property type="term" value="F:electron transfer activity"/>
    <property type="evidence" value="ECO:0007669"/>
    <property type="project" value="InterPro"/>
</dbReference>
<reference evidence="3" key="1">
    <citation type="journal article" date="2013" name="Stand. Genomic Sci.">
        <title>Complete genome sequence of Desulfocapsa sulfexigens, a marine deltaproteobacterium specialized in disproportionating inorganic sulfur compounds.</title>
        <authorList>
            <person name="Finster K.W."/>
            <person name="Kjeldsen K.U."/>
            <person name="Kube M."/>
            <person name="Reinhardt R."/>
            <person name="Mussmann M."/>
            <person name="Amann R."/>
            <person name="Schreiber L."/>
        </authorList>
    </citation>
    <scope>NUCLEOTIDE SEQUENCE [LARGE SCALE GENOMIC DNA]</scope>
    <source>
        <strain evidence="3">DSM 10523 / SB164P1</strain>
    </source>
</reference>
<evidence type="ECO:0000313" key="2">
    <source>
        <dbReference type="EMBL" id="AGF77002.1"/>
    </source>
</evidence>
<gene>
    <name evidence="2" type="ordered locus">UWK_00418</name>
</gene>
<dbReference type="InterPro" id="IPR036909">
    <property type="entry name" value="Cyt_c-like_dom_sf"/>
</dbReference>
<dbReference type="RefSeq" id="WP_015402700.1">
    <property type="nucleotide sequence ID" value="NC_020304.1"/>
</dbReference>
<dbReference type="SUPFAM" id="SSF46626">
    <property type="entry name" value="Cytochrome c"/>
    <property type="match status" value="1"/>
</dbReference>
<dbReference type="GO" id="GO:0020037">
    <property type="term" value="F:heme binding"/>
    <property type="evidence" value="ECO:0007669"/>
    <property type="project" value="InterPro"/>
</dbReference>
<evidence type="ECO:0000256" key="1">
    <source>
        <dbReference type="SAM" id="SignalP"/>
    </source>
</evidence>
<dbReference type="AlphaFoldDB" id="M1P5R3"/>
<accession>M1P5R3</accession>
<sequence length="137" mass="15670">MSKTTVILLASLVAITWTTNAVQARPGKRYDESTNMCRVIDQGRLDWESDHWGSGARKFNQVCKSCHTKENDKGAPFLYMESYGSEGWNRVFAKRRVKCKEDGSWDVLSKEDLLLVNDYLYRNANDTYDPNDADTCS</sequence>
<evidence type="ECO:0000313" key="3">
    <source>
        <dbReference type="Proteomes" id="UP000011721"/>
    </source>
</evidence>
<feature type="chain" id="PRO_5004016064" description="Cytochrome c domain-containing protein" evidence="1">
    <location>
        <begin position="25"/>
        <end position="137"/>
    </location>
</feature>
<dbReference type="EMBL" id="CP003985">
    <property type="protein sequence ID" value="AGF77002.1"/>
    <property type="molecule type" value="Genomic_DNA"/>
</dbReference>
<feature type="signal peptide" evidence="1">
    <location>
        <begin position="1"/>
        <end position="24"/>
    </location>
</feature>
<keyword evidence="1" id="KW-0732">Signal</keyword>
<dbReference type="KEGG" id="dsf:UWK_00418"/>
<dbReference type="HOGENOM" id="CLU_1903332_0_0_7"/>
<dbReference type="Proteomes" id="UP000011721">
    <property type="component" value="Chromosome"/>
</dbReference>
<evidence type="ECO:0008006" key="4">
    <source>
        <dbReference type="Google" id="ProtNLM"/>
    </source>
</evidence>
<dbReference type="OrthoDB" id="5405625at2"/>
<name>M1P5R3_DESSD</name>
<organism evidence="2 3">
    <name type="scientific">Desulfocapsa sulfexigens (strain DSM 10523 / SB164P1)</name>
    <dbReference type="NCBI Taxonomy" id="1167006"/>
    <lineage>
        <taxon>Bacteria</taxon>
        <taxon>Pseudomonadati</taxon>
        <taxon>Thermodesulfobacteriota</taxon>
        <taxon>Desulfobulbia</taxon>
        <taxon>Desulfobulbales</taxon>
        <taxon>Desulfocapsaceae</taxon>
        <taxon>Desulfocapsa</taxon>
    </lineage>
</organism>
<proteinExistence type="predicted"/>
<keyword evidence="3" id="KW-1185">Reference proteome</keyword>